<dbReference type="AlphaFoldDB" id="A0A0C2MG17"/>
<reference evidence="8 9" key="1">
    <citation type="journal article" date="2014" name="Genome Biol. Evol.">
        <title>The genome of the myxosporean Thelohanellus kitauei shows adaptations to nutrient acquisition within its fish host.</title>
        <authorList>
            <person name="Yang Y."/>
            <person name="Xiong J."/>
            <person name="Zhou Z."/>
            <person name="Huo F."/>
            <person name="Miao W."/>
            <person name="Ran C."/>
            <person name="Liu Y."/>
            <person name="Zhang J."/>
            <person name="Feng J."/>
            <person name="Wang M."/>
            <person name="Wang M."/>
            <person name="Wang L."/>
            <person name="Yao B."/>
        </authorList>
    </citation>
    <scope>NUCLEOTIDE SEQUENCE [LARGE SCALE GENOMIC DNA]</scope>
    <source>
        <strain evidence="8">Wuqing</strain>
    </source>
</reference>
<comment type="similarity">
    <text evidence="2">Belongs to the nucleotide-sugar transporter family. SLC35B subfamily.</text>
</comment>
<evidence type="ECO:0000256" key="6">
    <source>
        <dbReference type="ARBA" id="ARBA00023136"/>
    </source>
</evidence>
<dbReference type="GO" id="GO:0000139">
    <property type="term" value="C:Golgi membrane"/>
    <property type="evidence" value="ECO:0007669"/>
    <property type="project" value="TreeGrafter"/>
</dbReference>
<keyword evidence="3" id="KW-0813">Transport</keyword>
<feature type="transmembrane region" description="Helical" evidence="7">
    <location>
        <begin position="253"/>
        <end position="274"/>
    </location>
</feature>
<feature type="transmembrane region" description="Helical" evidence="7">
    <location>
        <begin position="280"/>
        <end position="297"/>
    </location>
</feature>
<feature type="transmembrane region" description="Helical" evidence="7">
    <location>
        <begin position="223"/>
        <end position="246"/>
    </location>
</feature>
<organism evidence="8 9">
    <name type="scientific">Thelohanellus kitauei</name>
    <name type="common">Myxosporean</name>
    <dbReference type="NCBI Taxonomy" id="669202"/>
    <lineage>
        <taxon>Eukaryota</taxon>
        <taxon>Metazoa</taxon>
        <taxon>Cnidaria</taxon>
        <taxon>Myxozoa</taxon>
        <taxon>Myxosporea</taxon>
        <taxon>Bivalvulida</taxon>
        <taxon>Platysporina</taxon>
        <taxon>Myxobolidae</taxon>
        <taxon>Thelohanellus</taxon>
    </lineage>
</organism>
<evidence type="ECO:0000256" key="5">
    <source>
        <dbReference type="ARBA" id="ARBA00022989"/>
    </source>
</evidence>
<feature type="transmembrane region" description="Helical" evidence="7">
    <location>
        <begin position="159"/>
        <end position="178"/>
    </location>
</feature>
<evidence type="ECO:0000256" key="7">
    <source>
        <dbReference type="SAM" id="Phobius"/>
    </source>
</evidence>
<dbReference type="PANTHER" id="PTHR10778">
    <property type="entry name" value="SOLUTE CARRIER FAMILY 35 MEMBER B"/>
    <property type="match status" value="1"/>
</dbReference>
<dbReference type="OMA" id="CMILNIM"/>
<feature type="transmembrane region" description="Helical" evidence="7">
    <location>
        <begin position="5"/>
        <end position="25"/>
    </location>
</feature>
<dbReference type="GO" id="GO:0022857">
    <property type="term" value="F:transmembrane transporter activity"/>
    <property type="evidence" value="ECO:0007669"/>
    <property type="project" value="TreeGrafter"/>
</dbReference>
<dbReference type="OrthoDB" id="10035043at2759"/>
<accession>A0A0C2MG17</accession>
<feature type="transmembrane region" description="Helical" evidence="7">
    <location>
        <begin position="190"/>
        <end position="211"/>
    </location>
</feature>
<proteinExistence type="inferred from homology"/>
<feature type="transmembrane region" description="Helical" evidence="7">
    <location>
        <begin position="78"/>
        <end position="100"/>
    </location>
</feature>
<evidence type="ECO:0000256" key="3">
    <source>
        <dbReference type="ARBA" id="ARBA00022448"/>
    </source>
</evidence>
<dbReference type="InterPro" id="IPR013657">
    <property type="entry name" value="SCL35B1-4/HUT1"/>
</dbReference>
<feature type="transmembrane region" description="Helical" evidence="7">
    <location>
        <begin position="130"/>
        <end position="147"/>
    </location>
</feature>
<gene>
    <name evidence="8" type="ORF">RF11_15758</name>
</gene>
<comment type="subcellular location">
    <subcellularLocation>
        <location evidence="1">Membrane</location>
        <topology evidence="1">Multi-pass membrane protein</topology>
    </subcellularLocation>
</comment>
<comment type="caution">
    <text evidence="8">The sequence shown here is derived from an EMBL/GenBank/DDBJ whole genome shotgun (WGS) entry which is preliminary data.</text>
</comment>
<evidence type="ECO:0000313" key="9">
    <source>
        <dbReference type="Proteomes" id="UP000031668"/>
    </source>
</evidence>
<keyword evidence="4 7" id="KW-0812">Transmembrane</keyword>
<dbReference type="GO" id="GO:0005789">
    <property type="term" value="C:endoplasmic reticulum membrane"/>
    <property type="evidence" value="ECO:0007669"/>
    <property type="project" value="TreeGrafter"/>
</dbReference>
<evidence type="ECO:0000313" key="8">
    <source>
        <dbReference type="EMBL" id="KII63324.1"/>
    </source>
</evidence>
<keyword evidence="5 7" id="KW-1133">Transmembrane helix</keyword>
<evidence type="ECO:0000256" key="4">
    <source>
        <dbReference type="ARBA" id="ARBA00022692"/>
    </source>
</evidence>
<dbReference type="Proteomes" id="UP000031668">
    <property type="component" value="Unassembled WGS sequence"/>
</dbReference>
<evidence type="ECO:0000256" key="2">
    <source>
        <dbReference type="ARBA" id="ARBA00010694"/>
    </source>
</evidence>
<feature type="transmembrane region" description="Helical" evidence="7">
    <location>
        <begin position="45"/>
        <end position="66"/>
    </location>
</feature>
<dbReference type="Pfam" id="PF08449">
    <property type="entry name" value="UAA"/>
    <property type="match status" value="1"/>
</dbReference>
<protein>
    <submittedName>
        <fullName evidence="8">Solute carrier family 35 member B1</fullName>
    </submittedName>
</protein>
<dbReference type="EMBL" id="JWZT01004720">
    <property type="protein sequence ID" value="KII63324.1"/>
    <property type="molecule type" value="Genomic_DNA"/>
</dbReference>
<evidence type="ECO:0000256" key="1">
    <source>
        <dbReference type="ARBA" id="ARBA00004141"/>
    </source>
</evidence>
<name>A0A0C2MG17_THEKT</name>
<keyword evidence="6 7" id="KW-0472">Membrane</keyword>
<keyword evidence="9" id="KW-1185">Reference proteome</keyword>
<sequence length="303" mass="35024">MIKSLFQLFASSMGYIIITTIHGLYLEKITIPEKDNTRTSFLYLYGALTFYSFLCTVFSLVCLRIFSLNMLPSINKLYLVFGSIFHTLTTTISLTSLAFVAYPVHILVKSIKPPLFMVFLVFFSRRRFRIDDLLCGIFISVGVIVFMDDKISTFTINNQGNILLLLCLLFDALNCLMIDKLKTTGRFNEYQYMFWANFVCMILNIMLFILFCALEQFEKLLLLFYISEVFLYSFTGILSQLLNYLIVRWFGPLVGTIVATMRKFISVFASIIIFKHRFTPNRLLGIFMVIMGSIKLIHVEITA</sequence>